<comment type="caution">
    <text evidence="1">The sequence shown here is derived from an EMBL/GenBank/DDBJ whole genome shotgun (WGS) entry which is preliminary data.</text>
</comment>
<keyword evidence="1" id="KW-0645">Protease</keyword>
<keyword evidence="1" id="KW-0482">Metalloprotease</keyword>
<keyword evidence="1" id="KW-0378">Hydrolase</keyword>
<dbReference type="Proteomes" id="UP001607303">
    <property type="component" value="Unassembled WGS sequence"/>
</dbReference>
<proteinExistence type="predicted"/>
<protein>
    <submittedName>
        <fullName evidence="1">A disintegrin and metalloproteinase with thrombospondin motifs 9 isoform X1</fullName>
    </submittedName>
</protein>
<gene>
    <name evidence="1" type="ORF">V1477_005440</name>
</gene>
<sequence length="93" mass="10551">MNIISRLSILFLRTGHMRTSSGSYFIKPAEHWRENEKDSMMASSLQHAIYRVRPPTESTSSNEIDEDPTDGVRNCAVIVKEKDYDCEQSAISA</sequence>
<accession>A0ABD2CQU7</accession>
<organism evidence="1 2">
    <name type="scientific">Vespula maculifrons</name>
    <name type="common">Eastern yellow jacket</name>
    <name type="synonym">Wasp</name>
    <dbReference type="NCBI Taxonomy" id="7453"/>
    <lineage>
        <taxon>Eukaryota</taxon>
        <taxon>Metazoa</taxon>
        <taxon>Ecdysozoa</taxon>
        <taxon>Arthropoda</taxon>
        <taxon>Hexapoda</taxon>
        <taxon>Insecta</taxon>
        <taxon>Pterygota</taxon>
        <taxon>Neoptera</taxon>
        <taxon>Endopterygota</taxon>
        <taxon>Hymenoptera</taxon>
        <taxon>Apocrita</taxon>
        <taxon>Aculeata</taxon>
        <taxon>Vespoidea</taxon>
        <taxon>Vespidae</taxon>
        <taxon>Vespinae</taxon>
        <taxon>Vespula</taxon>
    </lineage>
</organism>
<dbReference type="AlphaFoldDB" id="A0ABD2CQU7"/>
<name>A0ABD2CQU7_VESMC</name>
<dbReference type="EMBL" id="JAYRBN010000037">
    <property type="protein sequence ID" value="KAL2747070.1"/>
    <property type="molecule type" value="Genomic_DNA"/>
</dbReference>
<dbReference type="GO" id="GO:0008237">
    <property type="term" value="F:metallopeptidase activity"/>
    <property type="evidence" value="ECO:0007669"/>
    <property type="project" value="UniProtKB-KW"/>
</dbReference>
<evidence type="ECO:0000313" key="1">
    <source>
        <dbReference type="EMBL" id="KAL2747070.1"/>
    </source>
</evidence>
<keyword evidence="2" id="KW-1185">Reference proteome</keyword>
<reference evidence="1 2" key="1">
    <citation type="journal article" date="2024" name="Ann. Entomol. Soc. Am.">
        <title>Genomic analyses of the southern and eastern yellowjacket wasps (Hymenoptera: Vespidae) reveal evolutionary signatures of social life.</title>
        <authorList>
            <person name="Catto M.A."/>
            <person name="Caine P.B."/>
            <person name="Orr S.E."/>
            <person name="Hunt B.G."/>
            <person name="Goodisman M.A.D."/>
        </authorList>
    </citation>
    <scope>NUCLEOTIDE SEQUENCE [LARGE SCALE GENOMIC DNA]</scope>
    <source>
        <strain evidence="1">232</strain>
        <tissue evidence="1">Head and thorax</tissue>
    </source>
</reference>
<evidence type="ECO:0000313" key="2">
    <source>
        <dbReference type="Proteomes" id="UP001607303"/>
    </source>
</evidence>